<feature type="domain" description="TRNA-binding" evidence="9">
    <location>
        <begin position="32"/>
        <end position="143"/>
    </location>
</feature>
<evidence type="ECO:0000256" key="7">
    <source>
        <dbReference type="PROSITE-ProRule" id="PRU00322"/>
    </source>
</evidence>
<dbReference type="PROSITE" id="PS50199">
    <property type="entry name" value="ZF_RANBP2_2"/>
    <property type="match status" value="1"/>
</dbReference>
<evidence type="ECO:0000259" key="9">
    <source>
        <dbReference type="PROSITE" id="PS50886"/>
    </source>
</evidence>
<reference evidence="10" key="1">
    <citation type="submission" date="2021-01" db="EMBL/GenBank/DDBJ databases">
        <authorList>
            <person name="Corre E."/>
            <person name="Pelletier E."/>
            <person name="Niang G."/>
            <person name="Scheremetjew M."/>
            <person name="Finn R."/>
            <person name="Kale V."/>
            <person name="Holt S."/>
            <person name="Cochrane G."/>
            <person name="Meng A."/>
            <person name="Brown T."/>
            <person name="Cohen L."/>
        </authorList>
    </citation>
    <scope>NUCLEOTIDE SEQUENCE</scope>
    <source>
        <strain evidence="10">NIES-381</strain>
    </source>
</reference>
<dbReference type="PROSITE" id="PS50886">
    <property type="entry name" value="TRBD"/>
    <property type="match status" value="1"/>
</dbReference>
<protein>
    <recommendedName>
        <fullName evidence="11">RanBP2-type domain-containing protein</fullName>
    </recommendedName>
</protein>
<dbReference type="SUPFAM" id="SSF90209">
    <property type="entry name" value="Ran binding protein zinc finger-like"/>
    <property type="match status" value="1"/>
</dbReference>
<dbReference type="Gene3D" id="4.10.1060.10">
    <property type="entry name" value="Zinc finger, RanBP2-type"/>
    <property type="match status" value="1"/>
</dbReference>
<evidence type="ECO:0000259" key="8">
    <source>
        <dbReference type="PROSITE" id="PS50199"/>
    </source>
</evidence>
<keyword evidence="2" id="KW-0479">Metal-binding</keyword>
<organism evidence="10">
    <name type="scientific">Eutreptiella gymnastica</name>
    <dbReference type="NCBI Taxonomy" id="73025"/>
    <lineage>
        <taxon>Eukaryota</taxon>
        <taxon>Discoba</taxon>
        <taxon>Euglenozoa</taxon>
        <taxon>Euglenida</taxon>
        <taxon>Spirocuta</taxon>
        <taxon>Euglenophyceae</taxon>
        <taxon>Eutreptiales</taxon>
        <taxon>Eutreptiaceae</taxon>
        <taxon>Eutreptiella</taxon>
    </lineage>
</organism>
<keyword evidence="1 6" id="KW-0820">tRNA-binding</keyword>
<keyword evidence="5 6" id="KW-0694">RNA-binding</keyword>
<dbReference type="InterPro" id="IPR012340">
    <property type="entry name" value="NA-bd_OB-fold"/>
</dbReference>
<dbReference type="PROSITE" id="PS01358">
    <property type="entry name" value="ZF_RANBP2_1"/>
    <property type="match status" value="1"/>
</dbReference>
<evidence type="ECO:0000256" key="5">
    <source>
        <dbReference type="ARBA" id="ARBA00022884"/>
    </source>
</evidence>
<dbReference type="EMBL" id="HBGA01077992">
    <property type="protein sequence ID" value="CAD9018014.1"/>
    <property type="molecule type" value="Transcribed_RNA"/>
</dbReference>
<dbReference type="AlphaFoldDB" id="A0A7S1NGC2"/>
<evidence type="ECO:0000256" key="4">
    <source>
        <dbReference type="ARBA" id="ARBA00022833"/>
    </source>
</evidence>
<proteinExistence type="predicted"/>
<feature type="domain" description="RanBP2-type" evidence="8">
    <location>
        <begin position="1"/>
        <end position="29"/>
    </location>
</feature>
<accession>A0A7S1NGC2</accession>
<dbReference type="InterPro" id="IPR001876">
    <property type="entry name" value="Znf_RanBP2"/>
</dbReference>
<evidence type="ECO:0000256" key="3">
    <source>
        <dbReference type="ARBA" id="ARBA00022771"/>
    </source>
</evidence>
<dbReference type="InterPro" id="IPR002547">
    <property type="entry name" value="tRNA-bd_dom"/>
</dbReference>
<keyword evidence="4" id="KW-0862">Zinc</keyword>
<gene>
    <name evidence="10" type="ORF">EGYM00392_LOCUS29124</name>
</gene>
<evidence type="ECO:0000256" key="2">
    <source>
        <dbReference type="ARBA" id="ARBA00022723"/>
    </source>
</evidence>
<dbReference type="GO" id="GO:0008270">
    <property type="term" value="F:zinc ion binding"/>
    <property type="evidence" value="ECO:0007669"/>
    <property type="project" value="UniProtKB-KW"/>
</dbReference>
<evidence type="ECO:0000313" key="10">
    <source>
        <dbReference type="EMBL" id="CAD9018014.1"/>
    </source>
</evidence>
<evidence type="ECO:0000256" key="6">
    <source>
        <dbReference type="PROSITE-ProRule" id="PRU00209"/>
    </source>
</evidence>
<keyword evidence="3 7" id="KW-0863">Zinc-finger</keyword>
<evidence type="ECO:0000256" key="1">
    <source>
        <dbReference type="ARBA" id="ARBA00022555"/>
    </source>
</evidence>
<dbReference type="SUPFAM" id="SSF50249">
    <property type="entry name" value="Nucleic acid-binding proteins"/>
    <property type="match status" value="1"/>
</dbReference>
<dbReference type="Pfam" id="PF01588">
    <property type="entry name" value="tRNA_bind"/>
    <property type="match status" value="1"/>
</dbReference>
<evidence type="ECO:0008006" key="11">
    <source>
        <dbReference type="Google" id="ProtNLM"/>
    </source>
</evidence>
<dbReference type="Gene3D" id="2.40.50.140">
    <property type="entry name" value="Nucleic acid-binding proteins"/>
    <property type="match status" value="1"/>
</dbReference>
<dbReference type="GO" id="GO:0000049">
    <property type="term" value="F:tRNA binding"/>
    <property type="evidence" value="ECO:0007669"/>
    <property type="project" value="UniProtKB-UniRule"/>
</dbReference>
<dbReference type="InterPro" id="IPR036443">
    <property type="entry name" value="Znf_RanBP2_sf"/>
</dbReference>
<name>A0A7S1NGC2_9EUGL</name>
<sequence length="150" mass="15921">MSTWECQECAQENEADDQVCVACDEPRPKESNPRYQGYKVGSIVETAAIPKTKLTEIKVDIGEAEPVNIVTNAKVKAGMRVVVAIVGSTIMDNGEETVIKKTNVGGRCSAGMLCNGPMLGWVGGDASAPAQVPESFALGDQPPSSRPRLK</sequence>